<proteinExistence type="predicted"/>
<dbReference type="EMBL" id="MU266458">
    <property type="protein sequence ID" value="KAH7923242.1"/>
    <property type="molecule type" value="Genomic_DNA"/>
</dbReference>
<sequence>MSSLRNILNADDSSQNTYKPPPGLEVSPASVRPSSPVSDSSIHTTPESNHYTREGPPFPEHEPHPDCPDTLACLPDTDGRPQHTLPVILRCAILGSPRKRLTIREIYAAMEGKYLYFRTAGPTWKQSVRHHLSLNRLFERQPRPVTEPGFGSYWTVNLAAPPGTKRPRKRGRVNKNPEDSISSVPQRKRGRPRKSAEINPIPPTRSLSVTSERSLQSCQISAIRTSGDPTEDGQSDEYEGKGDVGTSDEEYESEEDMVVPPRHHPSMSGMNIFGGQHMSPRVFFPSASRAPVSGMSSSDSALVDCLQIEMAGLRRQSADAVSVSLRISDQLAEAQAEAARAKAALRTMEAMLEEEGRKRRDAERVADEEARLRRAAEDSIARLQRQWYTSSRTS</sequence>
<protein>
    <submittedName>
        <fullName evidence="1">Uncharacterized protein</fullName>
    </submittedName>
</protein>
<name>A0ACB8BC32_9AGAM</name>
<reference evidence="1" key="1">
    <citation type="journal article" date="2021" name="New Phytol.">
        <title>Evolutionary innovations through gain and loss of genes in the ectomycorrhizal Boletales.</title>
        <authorList>
            <person name="Wu G."/>
            <person name="Miyauchi S."/>
            <person name="Morin E."/>
            <person name="Kuo A."/>
            <person name="Drula E."/>
            <person name="Varga T."/>
            <person name="Kohler A."/>
            <person name="Feng B."/>
            <person name="Cao Y."/>
            <person name="Lipzen A."/>
            <person name="Daum C."/>
            <person name="Hundley H."/>
            <person name="Pangilinan J."/>
            <person name="Johnson J."/>
            <person name="Barry K."/>
            <person name="LaButti K."/>
            <person name="Ng V."/>
            <person name="Ahrendt S."/>
            <person name="Min B."/>
            <person name="Choi I.G."/>
            <person name="Park H."/>
            <person name="Plett J.M."/>
            <person name="Magnuson J."/>
            <person name="Spatafora J.W."/>
            <person name="Nagy L.G."/>
            <person name="Henrissat B."/>
            <person name="Grigoriev I.V."/>
            <person name="Yang Z.L."/>
            <person name="Xu J."/>
            <person name="Martin F.M."/>
        </authorList>
    </citation>
    <scope>NUCLEOTIDE SEQUENCE</scope>
    <source>
        <strain evidence="1">KUC20120723A-06</strain>
    </source>
</reference>
<gene>
    <name evidence="1" type="ORF">BV22DRAFT_1069104</name>
</gene>
<accession>A0ACB8BC32</accession>
<evidence type="ECO:0000313" key="2">
    <source>
        <dbReference type="Proteomes" id="UP000790709"/>
    </source>
</evidence>
<comment type="caution">
    <text evidence="1">The sequence shown here is derived from an EMBL/GenBank/DDBJ whole genome shotgun (WGS) entry which is preliminary data.</text>
</comment>
<dbReference type="Proteomes" id="UP000790709">
    <property type="component" value="Unassembled WGS sequence"/>
</dbReference>
<organism evidence="1 2">
    <name type="scientific">Leucogyrophana mollusca</name>
    <dbReference type="NCBI Taxonomy" id="85980"/>
    <lineage>
        <taxon>Eukaryota</taxon>
        <taxon>Fungi</taxon>
        <taxon>Dikarya</taxon>
        <taxon>Basidiomycota</taxon>
        <taxon>Agaricomycotina</taxon>
        <taxon>Agaricomycetes</taxon>
        <taxon>Agaricomycetidae</taxon>
        <taxon>Boletales</taxon>
        <taxon>Boletales incertae sedis</taxon>
        <taxon>Leucogyrophana</taxon>
    </lineage>
</organism>
<evidence type="ECO:0000313" key="1">
    <source>
        <dbReference type="EMBL" id="KAH7923242.1"/>
    </source>
</evidence>
<keyword evidence="2" id="KW-1185">Reference proteome</keyword>